<organism evidence="7 8">
    <name type="scientific">Mycena citricolor</name>
    <dbReference type="NCBI Taxonomy" id="2018698"/>
    <lineage>
        <taxon>Eukaryota</taxon>
        <taxon>Fungi</taxon>
        <taxon>Dikarya</taxon>
        <taxon>Basidiomycota</taxon>
        <taxon>Agaricomycotina</taxon>
        <taxon>Agaricomycetes</taxon>
        <taxon>Agaricomycetidae</taxon>
        <taxon>Agaricales</taxon>
        <taxon>Marasmiineae</taxon>
        <taxon>Mycenaceae</taxon>
        <taxon>Mycena</taxon>
    </lineage>
</organism>
<reference evidence="7" key="1">
    <citation type="submission" date="2023-11" db="EMBL/GenBank/DDBJ databases">
        <authorList>
            <person name="De Vega J J."/>
            <person name="De Vega J J."/>
        </authorList>
    </citation>
    <scope>NUCLEOTIDE SEQUENCE</scope>
</reference>
<dbReference type="Pfam" id="PF00926">
    <property type="entry name" value="DHBP_synthase"/>
    <property type="match status" value="1"/>
</dbReference>
<evidence type="ECO:0000256" key="1">
    <source>
        <dbReference type="ARBA" id="ARBA00004904"/>
    </source>
</evidence>
<dbReference type="InterPro" id="IPR032677">
    <property type="entry name" value="GTP_cyclohydro_II"/>
</dbReference>
<keyword evidence="5" id="KW-0479">Metal-binding</keyword>
<dbReference type="GO" id="GO:0046872">
    <property type="term" value="F:metal ion binding"/>
    <property type="evidence" value="ECO:0007669"/>
    <property type="project" value="UniProtKB-KW"/>
</dbReference>
<evidence type="ECO:0000259" key="6">
    <source>
        <dbReference type="Pfam" id="PF00925"/>
    </source>
</evidence>
<dbReference type="GO" id="GO:0008686">
    <property type="term" value="F:3,4-dihydroxy-2-butanone-4-phosphate synthase activity"/>
    <property type="evidence" value="ECO:0007669"/>
    <property type="project" value="UniProtKB-EC"/>
</dbReference>
<accession>A0AAD2HEN0</accession>
<evidence type="ECO:0000256" key="5">
    <source>
        <dbReference type="ARBA" id="ARBA00022723"/>
    </source>
</evidence>
<evidence type="ECO:0000256" key="3">
    <source>
        <dbReference type="ARBA" id="ARBA00012153"/>
    </source>
</evidence>
<evidence type="ECO:0000313" key="7">
    <source>
        <dbReference type="EMBL" id="CAK5273394.1"/>
    </source>
</evidence>
<feature type="domain" description="GTP cyclohydrolase II" evidence="6">
    <location>
        <begin position="59"/>
        <end position="116"/>
    </location>
</feature>
<name>A0AAD2HEN0_9AGAR</name>
<dbReference type="GO" id="GO:0009231">
    <property type="term" value="P:riboflavin biosynthetic process"/>
    <property type="evidence" value="ECO:0007669"/>
    <property type="project" value="UniProtKB-KW"/>
</dbReference>
<dbReference type="InterPro" id="IPR000422">
    <property type="entry name" value="DHBP_synthase_RibB"/>
</dbReference>
<comment type="caution">
    <text evidence="7">The sequence shown here is derived from an EMBL/GenBank/DDBJ whole genome shotgun (WGS) entry which is preliminary data.</text>
</comment>
<keyword evidence="4" id="KW-0686">Riboflavin biosynthesis</keyword>
<dbReference type="Gene3D" id="3.40.50.10990">
    <property type="entry name" value="GTP cyclohydrolase II"/>
    <property type="match status" value="1"/>
</dbReference>
<protein>
    <recommendedName>
        <fullName evidence="3">3,4-dihydroxy-2-butanone-4-phosphate synthase</fullName>
        <ecNumber evidence="3">4.1.99.12</ecNumber>
    </recommendedName>
</protein>
<dbReference type="SUPFAM" id="SSF55821">
    <property type="entry name" value="YrdC/RibB"/>
    <property type="match status" value="1"/>
</dbReference>
<dbReference type="Proteomes" id="UP001295794">
    <property type="component" value="Unassembled WGS sequence"/>
</dbReference>
<sequence>MAGLTPGGALIEIMNEDGTMARLGDLRKIAQQFGLKIVSIADIIAYRLKTESIVERGEMVDMPTAWGHFKLIPFRQTSNGLDHVALIKGEWEPDEPVLVRVHSSCVTGDIFETRRVEGYGLRIVEMFRS</sequence>
<keyword evidence="8" id="KW-1185">Reference proteome</keyword>
<evidence type="ECO:0000313" key="8">
    <source>
        <dbReference type="Proteomes" id="UP001295794"/>
    </source>
</evidence>
<dbReference type="PANTHER" id="PTHR21327:SF18">
    <property type="entry name" value="3,4-DIHYDROXY-2-BUTANONE 4-PHOSPHATE SYNTHASE"/>
    <property type="match status" value="1"/>
</dbReference>
<dbReference type="SUPFAM" id="SSF142695">
    <property type="entry name" value="RibA-like"/>
    <property type="match status" value="1"/>
</dbReference>
<dbReference type="EMBL" id="CAVNYO010000379">
    <property type="protein sequence ID" value="CAK5273394.1"/>
    <property type="molecule type" value="Genomic_DNA"/>
</dbReference>
<dbReference type="PANTHER" id="PTHR21327">
    <property type="entry name" value="GTP CYCLOHYDROLASE II-RELATED"/>
    <property type="match status" value="1"/>
</dbReference>
<proteinExistence type="inferred from homology"/>
<dbReference type="EC" id="4.1.99.12" evidence="3"/>
<dbReference type="GO" id="GO:0005829">
    <property type="term" value="C:cytosol"/>
    <property type="evidence" value="ECO:0007669"/>
    <property type="project" value="TreeGrafter"/>
</dbReference>
<gene>
    <name evidence="7" type="ORF">MYCIT1_LOCUS19859</name>
</gene>
<dbReference type="GO" id="GO:0003935">
    <property type="term" value="F:GTP cyclohydrolase II activity"/>
    <property type="evidence" value="ECO:0007669"/>
    <property type="project" value="TreeGrafter"/>
</dbReference>
<dbReference type="InterPro" id="IPR036144">
    <property type="entry name" value="RibA-like_sf"/>
</dbReference>
<comment type="similarity">
    <text evidence="2">In the N-terminal section; belongs to the DHBP synthase family.</text>
</comment>
<dbReference type="Gene3D" id="3.90.870.10">
    <property type="entry name" value="DHBP synthase"/>
    <property type="match status" value="1"/>
</dbReference>
<comment type="pathway">
    <text evidence="1">Cofactor biosynthesis; riboflavin biosynthesis; 2-hydroxy-3-oxobutyl phosphate from D-ribulose 5-phosphate: step 1/1.</text>
</comment>
<dbReference type="AlphaFoldDB" id="A0AAD2HEN0"/>
<evidence type="ECO:0000256" key="4">
    <source>
        <dbReference type="ARBA" id="ARBA00022619"/>
    </source>
</evidence>
<dbReference type="Pfam" id="PF00925">
    <property type="entry name" value="GTP_cyclohydro2"/>
    <property type="match status" value="1"/>
</dbReference>
<evidence type="ECO:0000256" key="2">
    <source>
        <dbReference type="ARBA" id="ARBA00005520"/>
    </source>
</evidence>
<dbReference type="InterPro" id="IPR017945">
    <property type="entry name" value="DHBP_synth_RibB-like_a/b_dom"/>
</dbReference>